<dbReference type="EMBL" id="CYZN01000008">
    <property type="protein sequence ID" value="CUN93924.1"/>
    <property type="molecule type" value="Genomic_DNA"/>
</dbReference>
<organism evidence="2 3">
    <name type="scientific">Blautia wexlerae</name>
    <dbReference type="NCBI Taxonomy" id="418240"/>
    <lineage>
        <taxon>Bacteria</taxon>
        <taxon>Bacillati</taxon>
        <taxon>Bacillota</taxon>
        <taxon>Clostridia</taxon>
        <taxon>Lachnospirales</taxon>
        <taxon>Lachnospiraceae</taxon>
        <taxon>Blautia</taxon>
    </lineage>
</organism>
<evidence type="ECO:0000313" key="3">
    <source>
        <dbReference type="Proteomes" id="UP000095431"/>
    </source>
</evidence>
<protein>
    <submittedName>
        <fullName evidence="2">Phage head morphogenesis protein, SPP1 gp7 family</fullName>
    </submittedName>
</protein>
<dbReference type="Proteomes" id="UP000095431">
    <property type="component" value="Unassembled WGS sequence"/>
</dbReference>
<proteinExistence type="predicted"/>
<gene>
    <name evidence="2" type="ORF">ERS852478_01434</name>
</gene>
<name>A0A174AZP3_9FIRM</name>
<accession>A0A174AZP3</accession>
<feature type="domain" description="Phage head morphogenesis" evidence="1">
    <location>
        <begin position="204"/>
        <end position="302"/>
    </location>
</feature>
<evidence type="ECO:0000259" key="1">
    <source>
        <dbReference type="Pfam" id="PF04233"/>
    </source>
</evidence>
<evidence type="ECO:0000313" key="2">
    <source>
        <dbReference type="EMBL" id="CUN93924.1"/>
    </source>
</evidence>
<reference evidence="2 3" key="1">
    <citation type="submission" date="2015-09" db="EMBL/GenBank/DDBJ databases">
        <authorList>
            <consortium name="Pathogen Informatics"/>
        </authorList>
    </citation>
    <scope>NUCLEOTIDE SEQUENCE [LARGE SCALE GENOMIC DNA]</scope>
    <source>
        <strain evidence="2 3">2789STDY5834863</strain>
    </source>
</reference>
<dbReference type="AlphaFoldDB" id="A0A174AZP3"/>
<sequence length="312" mass="35927">MLKMRARSRMIKKSVESQKVLEALDNYLESNLEEPMKWLVRFWKDQAAVMLYKDLREIVIGEADPQSLFDQWFSDYSVFLSSKMTASWESAYFAAWNSTAEFVALEEKVSSEIYVRDWIINRTGNLITNVCSDQVNAVRYLIAEAQSLGMSSDETARYIRPTVGLTERQAAANLRHYNSVKTQLRADHPRMKEESIERKARTAAAKYAERQQRYRAETIARTEIAQAYNAGADAFIREAMRHDLMPEMKKEWSTALDGRVCKECQALEGVQISMDDSFETQSGRRNVTVLLPPLHPRCKCAVKYVEATYEIV</sequence>
<dbReference type="InterPro" id="IPR006528">
    <property type="entry name" value="Phage_head_morphogenesis_dom"/>
</dbReference>
<dbReference type="Pfam" id="PF04233">
    <property type="entry name" value="Phage_Mu_F"/>
    <property type="match status" value="1"/>
</dbReference>